<dbReference type="EMBL" id="UGYZ01000002">
    <property type="protein sequence ID" value="SUJ15423.1"/>
    <property type="molecule type" value="Genomic_DNA"/>
</dbReference>
<evidence type="ECO:0000256" key="4">
    <source>
        <dbReference type="ARBA" id="ARBA00022448"/>
    </source>
</evidence>
<evidence type="ECO:0000256" key="16">
    <source>
        <dbReference type="SAM" id="SignalP"/>
    </source>
</evidence>
<dbReference type="GO" id="GO:0020037">
    <property type="term" value="F:heme binding"/>
    <property type="evidence" value="ECO:0007669"/>
    <property type="project" value="InterPro"/>
</dbReference>
<dbReference type="GO" id="GO:0046872">
    <property type="term" value="F:metal ion binding"/>
    <property type="evidence" value="ECO:0007669"/>
    <property type="project" value="UniProtKB-KW"/>
</dbReference>
<evidence type="ECO:0000313" key="19">
    <source>
        <dbReference type="Proteomes" id="UP000254519"/>
    </source>
</evidence>
<dbReference type="SUPFAM" id="SSF53807">
    <property type="entry name" value="Helical backbone' metal receptor"/>
    <property type="match status" value="1"/>
</dbReference>
<dbReference type="InterPro" id="IPR050902">
    <property type="entry name" value="ABC_Transporter_SBP"/>
</dbReference>
<gene>
    <name evidence="18" type="primary">isdE</name>
    <name evidence="18" type="ORF">NCTC4822_02603</name>
</gene>
<sequence length="312" mass="34835">MKNKLSLFLIVVLLIVLAGCGTDDKSAVTENQSSNDTQQSSSEVTDAIENEKKLETDGKIISTTVAITEITNELELDLVGIPTTYKGLPERYKGLPEVGLAMNPDMEIIKSLKPTDVLTVTTLTSYVEDTFTETDTPATYLDFESVEGMYEGIQYLGEKYNREEHAEKLVKAFEEKLAEIEAKIEDQESPRVLILLGVPGSYLVATEKSYVGDLVRRAGGVNAMTETDVEYMSANTETLQQADADIILRMAHGMPEEVVDMFNKEFKENTIWRHFKAVKNDRVYDLEEELFGTTANLAAAEALEELMKILYE</sequence>
<evidence type="ECO:0000256" key="12">
    <source>
        <dbReference type="ARBA" id="ARBA00023288"/>
    </source>
</evidence>
<dbReference type="GO" id="GO:0016020">
    <property type="term" value="C:membrane"/>
    <property type="evidence" value="ECO:0007669"/>
    <property type="project" value="InterPro"/>
</dbReference>
<dbReference type="InterPro" id="IPR002491">
    <property type="entry name" value="ABC_transptr_periplasmic_BD"/>
</dbReference>
<keyword evidence="8 16" id="KW-0732">Signal</keyword>
<name>A0A380C8Z0_SPOPA</name>
<dbReference type="Proteomes" id="UP000254519">
    <property type="component" value="Unassembled WGS sequence"/>
</dbReference>
<proteinExistence type="inferred from homology"/>
<keyword evidence="10" id="KW-0472">Membrane</keyword>
<evidence type="ECO:0000259" key="17">
    <source>
        <dbReference type="PROSITE" id="PS50983"/>
    </source>
</evidence>
<dbReference type="GO" id="GO:0015886">
    <property type="term" value="P:heme transport"/>
    <property type="evidence" value="ECO:0007669"/>
    <property type="project" value="InterPro"/>
</dbReference>
<dbReference type="RefSeq" id="WP_243835679.1">
    <property type="nucleotide sequence ID" value="NZ_CP038012.1"/>
</dbReference>
<evidence type="ECO:0000256" key="15">
    <source>
        <dbReference type="SAM" id="MobiDB-lite"/>
    </source>
</evidence>
<evidence type="ECO:0000256" key="2">
    <source>
        <dbReference type="ARBA" id="ARBA00008814"/>
    </source>
</evidence>
<feature type="chain" id="PRO_5039076395" description="High-affinity heme uptake system protein IsdE" evidence="16">
    <location>
        <begin position="19"/>
        <end position="312"/>
    </location>
</feature>
<evidence type="ECO:0000313" key="18">
    <source>
        <dbReference type="EMBL" id="SUJ15423.1"/>
    </source>
</evidence>
<dbReference type="PROSITE" id="PS51257">
    <property type="entry name" value="PROKAR_LIPOPROTEIN"/>
    <property type="match status" value="1"/>
</dbReference>
<evidence type="ECO:0000256" key="7">
    <source>
        <dbReference type="ARBA" id="ARBA00022723"/>
    </source>
</evidence>
<dbReference type="PANTHER" id="PTHR30535">
    <property type="entry name" value="VITAMIN B12-BINDING PROTEIN"/>
    <property type="match status" value="1"/>
</dbReference>
<dbReference type="GO" id="GO:0071281">
    <property type="term" value="P:cellular response to iron ion"/>
    <property type="evidence" value="ECO:0007669"/>
    <property type="project" value="TreeGrafter"/>
</dbReference>
<keyword evidence="19" id="KW-1185">Reference proteome</keyword>
<evidence type="ECO:0000256" key="6">
    <source>
        <dbReference type="ARBA" id="ARBA00022617"/>
    </source>
</evidence>
<accession>A0A380C8Z0</accession>
<keyword evidence="4" id="KW-0813">Transport</keyword>
<keyword evidence="5" id="KW-1003">Cell membrane</keyword>
<comment type="similarity">
    <text evidence="2">Belongs to the bacterial solute-binding protein 8 family.</text>
</comment>
<feature type="signal peptide" evidence="16">
    <location>
        <begin position="1"/>
        <end position="18"/>
    </location>
</feature>
<evidence type="ECO:0000256" key="14">
    <source>
        <dbReference type="ARBA" id="ARBA00031463"/>
    </source>
</evidence>
<keyword evidence="12" id="KW-0449">Lipoprotein</keyword>
<protein>
    <recommendedName>
        <fullName evidence="3">High-affinity heme uptake system protein IsdE</fullName>
    </recommendedName>
    <alternativeName>
        <fullName evidence="14">Iron-regulated surface determinant protein E</fullName>
    </alternativeName>
    <alternativeName>
        <fullName evidence="13">Staphylococcal iron-regulated protein F</fullName>
    </alternativeName>
</protein>
<dbReference type="NCBIfam" id="TIGR03659">
    <property type="entry name" value="IsdE"/>
    <property type="match status" value="1"/>
</dbReference>
<dbReference type="AlphaFoldDB" id="A0A380C8Z0"/>
<evidence type="ECO:0000256" key="3">
    <source>
        <dbReference type="ARBA" id="ARBA00015862"/>
    </source>
</evidence>
<evidence type="ECO:0000256" key="11">
    <source>
        <dbReference type="ARBA" id="ARBA00023139"/>
    </source>
</evidence>
<evidence type="ECO:0000256" key="5">
    <source>
        <dbReference type="ARBA" id="ARBA00022475"/>
    </source>
</evidence>
<feature type="region of interest" description="Disordered" evidence="15">
    <location>
        <begin position="26"/>
        <end position="46"/>
    </location>
</feature>
<feature type="compositionally biased region" description="Low complexity" evidence="15">
    <location>
        <begin position="29"/>
        <end position="43"/>
    </location>
</feature>
<evidence type="ECO:0000256" key="13">
    <source>
        <dbReference type="ARBA" id="ARBA00031148"/>
    </source>
</evidence>
<dbReference type="PANTHER" id="PTHR30535:SF36">
    <property type="entry name" value="HIGH-AFFINITY HEME UPTAKE SYSTEM PROTEIN ISDE"/>
    <property type="match status" value="1"/>
</dbReference>
<dbReference type="Gene3D" id="3.40.50.1980">
    <property type="entry name" value="Nitrogenase molybdenum iron protein domain"/>
    <property type="match status" value="2"/>
</dbReference>
<dbReference type="PROSITE" id="PS50983">
    <property type="entry name" value="FE_B12_PBP"/>
    <property type="match status" value="1"/>
</dbReference>
<keyword evidence="9" id="KW-0408">Iron</keyword>
<keyword evidence="6" id="KW-0349">Heme</keyword>
<keyword evidence="11" id="KW-0564">Palmitate</keyword>
<organism evidence="18 19">
    <name type="scientific">Sporosarcina pasteurii</name>
    <name type="common">Bacillus pasteurii</name>
    <dbReference type="NCBI Taxonomy" id="1474"/>
    <lineage>
        <taxon>Bacteria</taxon>
        <taxon>Bacillati</taxon>
        <taxon>Bacillota</taxon>
        <taxon>Bacilli</taxon>
        <taxon>Bacillales</taxon>
        <taxon>Caryophanaceae</taxon>
        <taxon>Sporosarcina</taxon>
    </lineage>
</organism>
<dbReference type="InterPro" id="IPR019957">
    <property type="entry name" value="ABC_transptr_haem-bd_IsdE"/>
</dbReference>
<reference evidence="18 19" key="1">
    <citation type="submission" date="2018-06" db="EMBL/GenBank/DDBJ databases">
        <authorList>
            <consortium name="Pathogen Informatics"/>
            <person name="Doyle S."/>
        </authorList>
    </citation>
    <scope>NUCLEOTIDE SEQUENCE [LARGE SCALE GENOMIC DNA]</scope>
    <source>
        <strain evidence="19">ATCC 11859 / DSM 33 / NCIB 8841 / NCTC 4822</strain>
    </source>
</reference>
<feature type="domain" description="Fe/B12 periplasmic-binding" evidence="17">
    <location>
        <begin position="59"/>
        <end position="312"/>
    </location>
</feature>
<comment type="cofactor">
    <cofactor evidence="1">
        <name>heme b</name>
        <dbReference type="ChEBI" id="CHEBI:60344"/>
    </cofactor>
</comment>
<evidence type="ECO:0000256" key="10">
    <source>
        <dbReference type="ARBA" id="ARBA00023136"/>
    </source>
</evidence>
<evidence type="ECO:0000256" key="9">
    <source>
        <dbReference type="ARBA" id="ARBA00023004"/>
    </source>
</evidence>
<evidence type="ECO:0000256" key="8">
    <source>
        <dbReference type="ARBA" id="ARBA00022729"/>
    </source>
</evidence>
<dbReference type="Pfam" id="PF01497">
    <property type="entry name" value="Peripla_BP_2"/>
    <property type="match status" value="1"/>
</dbReference>
<evidence type="ECO:0000256" key="1">
    <source>
        <dbReference type="ARBA" id="ARBA00001970"/>
    </source>
</evidence>
<keyword evidence="7" id="KW-0479">Metal-binding</keyword>